<comment type="caution">
    <text evidence="3">The sequence shown here is derived from an EMBL/GenBank/DDBJ whole genome shotgun (WGS) entry which is preliminary data.</text>
</comment>
<keyword evidence="2" id="KW-0472">Membrane</keyword>
<dbReference type="EMBL" id="JAPOHD010000021">
    <property type="protein sequence ID" value="MCY1720819.1"/>
    <property type="molecule type" value="Genomic_DNA"/>
</dbReference>
<feature type="transmembrane region" description="Helical" evidence="2">
    <location>
        <begin position="21"/>
        <end position="42"/>
    </location>
</feature>
<accession>A0A9X3F583</accession>
<dbReference type="Pfam" id="PF19578">
    <property type="entry name" value="DUF6090"/>
    <property type="match status" value="1"/>
</dbReference>
<feature type="coiled-coil region" evidence="1">
    <location>
        <begin position="42"/>
        <end position="79"/>
    </location>
</feature>
<keyword evidence="2" id="KW-0812">Transmembrane</keyword>
<organism evidence="3 4">
    <name type="scientific">Draconibacterium aestuarii</name>
    <dbReference type="NCBI Taxonomy" id="2998507"/>
    <lineage>
        <taxon>Bacteria</taxon>
        <taxon>Pseudomonadati</taxon>
        <taxon>Bacteroidota</taxon>
        <taxon>Bacteroidia</taxon>
        <taxon>Marinilabiliales</taxon>
        <taxon>Prolixibacteraceae</taxon>
        <taxon>Draconibacterium</taxon>
    </lineage>
</organism>
<gene>
    <name evidence="3" type="ORF">OU798_10720</name>
</gene>
<dbReference type="Proteomes" id="UP001145087">
    <property type="component" value="Unassembled WGS sequence"/>
</dbReference>
<keyword evidence="1" id="KW-0175">Coiled coil</keyword>
<sequence length="249" mass="29597">MIKFFRKIRQKLLSENKFSKYLIYAIGEIFLVVIGILIAIQLNSVKNEREKRNEEIIHLENLLSDLRQDKTELEQIIERRISKSNSSKILESIQNIQEVNNINDYYSHVMNVVYWDAHNPSLLTFNELINSGKLSSLSNQKIKDLLLQIDYNYNELFEIRKHLYEDLWEYFYRPFADIIDYENAILAWTEPNEDLELSKEFVEIAIENKRIKNGFTLSKFNNNLLREKLSDILTKVDSTIVLIEEEINK</sequence>
<dbReference type="RefSeq" id="WP_343333153.1">
    <property type="nucleotide sequence ID" value="NZ_JAPOHD010000021.1"/>
</dbReference>
<reference evidence="3" key="1">
    <citation type="submission" date="2022-11" db="EMBL/GenBank/DDBJ databases">
        <title>Marilongibacter aestuarii gen. nov., sp. nov., isolated from tidal flat sediment.</title>
        <authorList>
            <person name="Jiayan W."/>
        </authorList>
    </citation>
    <scope>NUCLEOTIDE SEQUENCE</scope>
    <source>
        <strain evidence="3">Z1-6</strain>
    </source>
</reference>
<dbReference type="InterPro" id="IPR045749">
    <property type="entry name" value="DUF6090"/>
</dbReference>
<evidence type="ECO:0000313" key="4">
    <source>
        <dbReference type="Proteomes" id="UP001145087"/>
    </source>
</evidence>
<name>A0A9X3F583_9BACT</name>
<keyword evidence="2" id="KW-1133">Transmembrane helix</keyword>
<keyword evidence="4" id="KW-1185">Reference proteome</keyword>
<proteinExistence type="predicted"/>
<protein>
    <submittedName>
        <fullName evidence="3">DUF6090 family protein</fullName>
    </submittedName>
</protein>
<evidence type="ECO:0000256" key="2">
    <source>
        <dbReference type="SAM" id="Phobius"/>
    </source>
</evidence>
<evidence type="ECO:0000256" key="1">
    <source>
        <dbReference type="SAM" id="Coils"/>
    </source>
</evidence>
<evidence type="ECO:0000313" key="3">
    <source>
        <dbReference type="EMBL" id="MCY1720819.1"/>
    </source>
</evidence>
<dbReference type="AlphaFoldDB" id="A0A9X3F583"/>